<evidence type="ECO:0000256" key="1">
    <source>
        <dbReference type="ARBA" id="ARBA00004141"/>
    </source>
</evidence>
<dbReference type="Pfam" id="PF03323">
    <property type="entry name" value="GerA"/>
    <property type="match status" value="1"/>
</dbReference>
<comment type="subcellular location">
    <subcellularLocation>
        <location evidence="4">Cell membrane</location>
    </subcellularLocation>
    <subcellularLocation>
        <location evidence="1">Membrane</location>
        <topology evidence="1">Multi-pass membrane protein</topology>
    </subcellularLocation>
</comment>
<gene>
    <name evidence="6" type="ORF">JCM9157_3316</name>
</gene>
<evidence type="ECO:0000256" key="4">
    <source>
        <dbReference type="PIRNR" id="PIRNR005690"/>
    </source>
</evidence>
<dbReference type="GO" id="GO:0009847">
    <property type="term" value="P:spore germination"/>
    <property type="evidence" value="ECO:0007669"/>
    <property type="project" value="UniProtKB-UniRule"/>
</dbReference>
<protein>
    <submittedName>
        <fullName evidence="6">Spore germination protein GerKA</fullName>
    </submittedName>
</protein>
<keyword evidence="5" id="KW-0812">Transmembrane</keyword>
<accession>W4QVJ0</accession>
<dbReference type="InterPro" id="IPR050768">
    <property type="entry name" value="UPF0353/GerABKA_families"/>
</dbReference>
<evidence type="ECO:0000313" key="6">
    <source>
        <dbReference type="EMBL" id="GAE36165.1"/>
    </source>
</evidence>
<comment type="caution">
    <text evidence="6">The sequence shown here is derived from an EMBL/GenBank/DDBJ whole genome shotgun (WGS) entry which is preliminary data.</text>
</comment>
<reference evidence="6 7" key="1">
    <citation type="journal article" date="2014" name="Genome Announc.">
        <title>Draft Genome Sequences of Three Alkaliphilic Bacillus Strains, Bacillus wakoensis JCM 9140T, Bacillus akibai JCM 9157T, and Bacillus hemicellulosilyticus JCM 9152T.</title>
        <authorList>
            <person name="Yuki M."/>
            <person name="Oshima K."/>
            <person name="Suda W."/>
            <person name="Oshida Y."/>
            <person name="Kitamura K."/>
            <person name="Iida T."/>
            <person name="Hattori M."/>
            <person name="Ohkuma M."/>
        </authorList>
    </citation>
    <scope>NUCLEOTIDE SEQUENCE [LARGE SCALE GENOMIC DNA]</scope>
    <source>
        <strain evidence="6 7">JCM 9157</strain>
    </source>
</reference>
<evidence type="ECO:0000313" key="7">
    <source>
        <dbReference type="Proteomes" id="UP000018896"/>
    </source>
</evidence>
<dbReference type="GO" id="GO:0005886">
    <property type="term" value="C:plasma membrane"/>
    <property type="evidence" value="ECO:0007669"/>
    <property type="project" value="UniProtKB-SubCell"/>
</dbReference>
<evidence type="ECO:0000256" key="5">
    <source>
        <dbReference type="SAM" id="Phobius"/>
    </source>
</evidence>
<evidence type="ECO:0000256" key="2">
    <source>
        <dbReference type="ARBA" id="ARBA00005278"/>
    </source>
</evidence>
<dbReference type="EMBL" id="BAUV01000029">
    <property type="protein sequence ID" value="GAE36165.1"/>
    <property type="molecule type" value="Genomic_DNA"/>
</dbReference>
<comment type="similarity">
    <text evidence="2 4">Belongs to the GerABKA family.</text>
</comment>
<dbReference type="InterPro" id="IPR004995">
    <property type="entry name" value="Spore_Ger"/>
</dbReference>
<dbReference type="PANTHER" id="PTHR22550:SF5">
    <property type="entry name" value="LEUCINE ZIPPER PROTEIN 4"/>
    <property type="match status" value="1"/>
</dbReference>
<feature type="transmembrane region" description="Helical" evidence="5">
    <location>
        <begin position="343"/>
        <end position="361"/>
    </location>
</feature>
<feature type="transmembrane region" description="Helical" evidence="5">
    <location>
        <begin position="398"/>
        <end position="421"/>
    </location>
</feature>
<sequence>MITMNNQKYMYDEVLKKLTNCDDLVKRSFPELDINILYIGHLVGTEELDQDVLTPIAQIKKDEVIHLLGRSQYQSCDDSSKVIKGILAGKAAIFHKKNQSYLIDIYVPKTRAVTAAEIETSIVGPREAFVESIEINLSCIRRRIQSEKLKVVDLQVGSLTNTKINLVYIEGLAPRDVIKQVGEKIKHLKITGVQDIHMLLEHIDDNPYSLFPQLLTTERPDVAASKLLEGKVIGLFDGSPYAFTAPTTFWEFFQSPDDYNRGWVFGTFSRVLRFIALIIMTNLTALYVALVSFHYEMIPVDLLKSLLESRSKVPFPPIYEAIIIEFIVELLREAGARLPTKIGQTIGIVGGIVIGTASVQAGFTSNILIVIVAISAMASYVIPHVIMSASLRMARFGLILLAGLLGNFGLITGLIIFLIHLSRRTSFDTSFVIPKAPFSDWRDTFIRVPLRALNNKPSQTNDK</sequence>
<feature type="transmembrane region" description="Helical" evidence="5">
    <location>
        <begin position="367"/>
        <end position="386"/>
    </location>
</feature>
<name>W4QVJ0_HALA3</name>
<organism evidence="6 7">
    <name type="scientific">Halalkalibacter akibai (strain ATCC 43226 / DSM 21942 / CIP 109018 / JCM 9157 / 1139)</name>
    <name type="common">Bacillus akibai</name>
    <dbReference type="NCBI Taxonomy" id="1236973"/>
    <lineage>
        <taxon>Bacteria</taxon>
        <taxon>Bacillati</taxon>
        <taxon>Bacillota</taxon>
        <taxon>Bacilli</taxon>
        <taxon>Bacillales</taxon>
        <taxon>Bacillaceae</taxon>
        <taxon>Halalkalibacter</taxon>
    </lineage>
</organism>
<dbReference type="AlphaFoldDB" id="W4QVJ0"/>
<dbReference type="PIRSF" id="PIRSF005690">
    <property type="entry name" value="GerBA"/>
    <property type="match status" value="1"/>
</dbReference>
<keyword evidence="3 4" id="KW-0472">Membrane</keyword>
<keyword evidence="5" id="KW-1133">Transmembrane helix</keyword>
<dbReference type="Proteomes" id="UP000018896">
    <property type="component" value="Unassembled WGS sequence"/>
</dbReference>
<dbReference type="eggNOG" id="COG0619">
    <property type="taxonomic scope" value="Bacteria"/>
</dbReference>
<dbReference type="STRING" id="1236973.JCM9157_3316"/>
<feature type="transmembrane region" description="Helical" evidence="5">
    <location>
        <begin position="271"/>
        <end position="293"/>
    </location>
</feature>
<evidence type="ECO:0000256" key="3">
    <source>
        <dbReference type="ARBA" id="ARBA00023136"/>
    </source>
</evidence>
<keyword evidence="7" id="KW-1185">Reference proteome</keyword>
<proteinExistence type="inferred from homology"/>
<dbReference type="PANTHER" id="PTHR22550">
    <property type="entry name" value="SPORE GERMINATION PROTEIN"/>
    <property type="match status" value="1"/>
</dbReference>